<dbReference type="Proteomes" id="UP000604046">
    <property type="component" value="Unassembled WGS sequence"/>
</dbReference>
<evidence type="ECO:0000313" key="3">
    <source>
        <dbReference type="Proteomes" id="UP000604046"/>
    </source>
</evidence>
<keyword evidence="1" id="KW-0732">Signal</keyword>
<reference evidence="2" key="1">
    <citation type="submission" date="2021-02" db="EMBL/GenBank/DDBJ databases">
        <authorList>
            <person name="Dougan E. K."/>
            <person name="Rhodes N."/>
            <person name="Thang M."/>
            <person name="Chan C."/>
        </authorList>
    </citation>
    <scope>NUCLEOTIDE SEQUENCE</scope>
</reference>
<dbReference type="OrthoDB" id="410106at2759"/>
<comment type="caution">
    <text evidence="2">The sequence shown here is derived from an EMBL/GenBank/DDBJ whole genome shotgun (WGS) entry which is preliminary data.</text>
</comment>
<dbReference type="SUPFAM" id="SSF51197">
    <property type="entry name" value="Clavaminate synthase-like"/>
    <property type="match status" value="1"/>
</dbReference>
<organism evidence="2 3">
    <name type="scientific">Symbiodinium natans</name>
    <dbReference type="NCBI Taxonomy" id="878477"/>
    <lineage>
        <taxon>Eukaryota</taxon>
        <taxon>Sar</taxon>
        <taxon>Alveolata</taxon>
        <taxon>Dinophyceae</taxon>
        <taxon>Suessiales</taxon>
        <taxon>Symbiodiniaceae</taxon>
        <taxon>Symbiodinium</taxon>
    </lineage>
</organism>
<dbReference type="EMBL" id="CAJNDS010000446">
    <property type="protein sequence ID" value="CAE7206885.1"/>
    <property type="molecule type" value="Genomic_DNA"/>
</dbReference>
<dbReference type="Gene3D" id="2.60.120.620">
    <property type="entry name" value="q2cbj1_9rhob like domain"/>
    <property type="match status" value="1"/>
</dbReference>
<protein>
    <submittedName>
        <fullName evidence="2">Uncharacterized protein</fullName>
    </submittedName>
</protein>
<accession>A0A812JN70</accession>
<feature type="signal peptide" evidence="1">
    <location>
        <begin position="1"/>
        <end position="18"/>
    </location>
</feature>
<gene>
    <name evidence="2" type="ORF">SNAT2548_LOCUS6630</name>
</gene>
<evidence type="ECO:0000256" key="1">
    <source>
        <dbReference type="SAM" id="SignalP"/>
    </source>
</evidence>
<sequence>MAMNTALGLWALLGLLLALLLPGLFKPDFEASDRDYVREGSCNAGTLENSKFTCATISEESRELFGKEGVVVLRQAFDPAVIAELAAEVKCRMKPKPQKEDWALSAPNVWMDSELFAKFVLHKDSPLGCLAAQLIPNASTIRYGHEEVTLLLEGQNGSVAWGTDAVPSNLRDQSPLSVPLIRFFLPLGPQNLSNLTGGSLNVLPMSAYTKLRDFFPPCFEGRADAAMKATGELKGDCQMAGRIAFAPALALGDILLYSPLVPHSTQKLLSGARLALQGSLYEPKLLVPWVQAMPTPRGMDPERFQRHGSMRFDVFCLEGAACWDDKNKMCHHNINWQSAATQGISEQVSPCFPQVYPHPEESEVAARFSNALLNPSGPSRANARWLLYSLPVVKASLAPAYWLLDRWYK</sequence>
<proteinExistence type="predicted"/>
<name>A0A812JN70_9DINO</name>
<feature type="chain" id="PRO_5032945202" evidence="1">
    <location>
        <begin position="19"/>
        <end position="409"/>
    </location>
</feature>
<keyword evidence="3" id="KW-1185">Reference proteome</keyword>
<evidence type="ECO:0000313" key="2">
    <source>
        <dbReference type="EMBL" id="CAE7206885.1"/>
    </source>
</evidence>
<dbReference type="AlphaFoldDB" id="A0A812JN70"/>